<dbReference type="AlphaFoldDB" id="U5MRI3"/>
<feature type="repeat" description="ANK" evidence="3">
    <location>
        <begin position="42"/>
        <end position="77"/>
    </location>
</feature>
<dbReference type="eggNOG" id="COG0666">
    <property type="taxonomic scope" value="Bacteria"/>
</dbReference>
<dbReference type="SMART" id="SM00248">
    <property type="entry name" value="ANK"/>
    <property type="match status" value="4"/>
</dbReference>
<keyword evidence="2 3" id="KW-0040">ANK repeat</keyword>
<dbReference type="PROSITE" id="PS50088">
    <property type="entry name" value="ANK_REPEAT"/>
    <property type="match status" value="3"/>
</dbReference>
<proteinExistence type="predicted"/>
<gene>
    <name evidence="4" type="ORF">CLSA_c21490</name>
</gene>
<evidence type="ECO:0000256" key="3">
    <source>
        <dbReference type="PROSITE-ProRule" id="PRU00023"/>
    </source>
</evidence>
<evidence type="ECO:0000313" key="5">
    <source>
        <dbReference type="Proteomes" id="UP000017118"/>
    </source>
</evidence>
<feature type="repeat" description="ANK" evidence="3">
    <location>
        <begin position="114"/>
        <end position="146"/>
    </location>
</feature>
<sequence>MKISEILFGPKTKSISRIIEKGNLDELNNFITNGGDVNKIYDDKSLLHYAIDNCGENYFQVIELLINNGADINSTQSYYKELPLHRACARIRPQMDVIKLLLERGSKVNIENITGKTPIFNCNFSFSVELLNLLLKYGADIKHTDKYDNTILHDDYIMCGDPYDFEEYLKVILSLGVDINSKNNEGKTPLNLCKDRKIENILIQYGAKTIIN</sequence>
<dbReference type="InterPro" id="IPR050745">
    <property type="entry name" value="Multifunctional_regulatory"/>
</dbReference>
<dbReference type="KEGG" id="csb:CLSA_c21490"/>
<dbReference type="InterPro" id="IPR002110">
    <property type="entry name" value="Ankyrin_rpt"/>
</dbReference>
<dbReference type="SUPFAM" id="SSF48403">
    <property type="entry name" value="Ankyrin repeat"/>
    <property type="match status" value="1"/>
</dbReference>
<dbReference type="PROSITE" id="PS50297">
    <property type="entry name" value="ANK_REP_REGION"/>
    <property type="match status" value="1"/>
</dbReference>
<dbReference type="OrthoDB" id="1897609at2"/>
<evidence type="ECO:0000313" key="4">
    <source>
        <dbReference type="EMBL" id="AGX43128.1"/>
    </source>
</evidence>
<organism evidence="4 5">
    <name type="scientific">Clostridium saccharobutylicum DSM 13864</name>
    <dbReference type="NCBI Taxonomy" id="1345695"/>
    <lineage>
        <taxon>Bacteria</taxon>
        <taxon>Bacillati</taxon>
        <taxon>Bacillota</taxon>
        <taxon>Clostridia</taxon>
        <taxon>Eubacteriales</taxon>
        <taxon>Clostridiaceae</taxon>
        <taxon>Clostridium</taxon>
    </lineage>
</organism>
<evidence type="ECO:0000256" key="1">
    <source>
        <dbReference type="ARBA" id="ARBA00022737"/>
    </source>
</evidence>
<dbReference type="PATRIC" id="fig|1345695.10.peg.1434"/>
<dbReference type="PANTHER" id="PTHR24189">
    <property type="entry name" value="MYOTROPHIN"/>
    <property type="match status" value="1"/>
</dbReference>
<dbReference type="Proteomes" id="UP000017118">
    <property type="component" value="Chromosome"/>
</dbReference>
<keyword evidence="5" id="KW-1185">Reference proteome</keyword>
<keyword evidence="1" id="KW-0677">Repeat</keyword>
<dbReference type="GeneID" id="55474601"/>
<protein>
    <submittedName>
        <fullName evidence="4">Ankyrin repeat-containing protein</fullName>
    </submittedName>
</protein>
<feature type="repeat" description="ANK" evidence="3">
    <location>
        <begin position="79"/>
        <end position="113"/>
    </location>
</feature>
<dbReference type="HOGENOM" id="CLU_1319082_0_0_9"/>
<dbReference type="RefSeq" id="WP_022746285.1">
    <property type="nucleotide sequence ID" value="NC_022571.1"/>
</dbReference>
<reference evidence="4 5" key="1">
    <citation type="journal article" date="2013" name="Genome Announc.">
        <title>Complete Genome Sequence of the Solvent Producer Clostridium saccharobutylicum NCP262 (DSM 13864).</title>
        <authorList>
            <person name="Poehlein A."/>
            <person name="Hartwich K."/>
            <person name="Krabben P."/>
            <person name="Ehrenreich A."/>
            <person name="Liebl W."/>
            <person name="Durre P."/>
            <person name="Gottschalk G."/>
            <person name="Daniel R."/>
        </authorList>
    </citation>
    <scope>NUCLEOTIDE SEQUENCE [LARGE SCALE GENOMIC DNA]</scope>
    <source>
        <strain evidence="4">DSM 13864</strain>
    </source>
</reference>
<dbReference type="InterPro" id="IPR036770">
    <property type="entry name" value="Ankyrin_rpt-contain_sf"/>
</dbReference>
<dbReference type="EMBL" id="CP006721">
    <property type="protein sequence ID" value="AGX43128.1"/>
    <property type="molecule type" value="Genomic_DNA"/>
</dbReference>
<dbReference type="Gene3D" id="1.25.40.20">
    <property type="entry name" value="Ankyrin repeat-containing domain"/>
    <property type="match status" value="2"/>
</dbReference>
<name>U5MRI3_CLOSA</name>
<dbReference type="Pfam" id="PF12796">
    <property type="entry name" value="Ank_2"/>
    <property type="match status" value="1"/>
</dbReference>
<dbReference type="PANTHER" id="PTHR24189:SF50">
    <property type="entry name" value="ANKYRIN REPEAT AND SOCS BOX PROTEIN 2"/>
    <property type="match status" value="1"/>
</dbReference>
<evidence type="ECO:0000256" key="2">
    <source>
        <dbReference type="ARBA" id="ARBA00023043"/>
    </source>
</evidence>
<accession>U5MRI3</accession>